<dbReference type="InterPro" id="IPR045324">
    <property type="entry name" value="Small_multidrug_res"/>
</dbReference>
<dbReference type="Proteomes" id="UP000295293">
    <property type="component" value="Unassembled WGS sequence"/>
</dbReference>
<dbReference type="PANTHER" id="PTHR30561:SF0">
    <property type="entry name" value="GUANIDINIUM EXPORTER"/>
    <property type="match status" value="1"/>
</dbReference>
<dbReference type="FunFam" id="1.10.3730.20:FF:000001">
    <property type="entry name" value="Quaternary ammonium compound resistance transporter SugE"/>
    <property type="match status" value="1"/>
</dbReference>
<dbReference type="GO" id="GO:0005886">
    <property type="term" value="C:plasma membrane"/>
    <property type="evidence" value="ECO:0007669"/>
    <property type="project" value="UniProtKB-SubCell"/>
</dbReference>
<keyword evidence="4 9" id="KW-0812">Transmembrane</keyword>
<gene>
    <name evidence="11" type="ORF">DFR29_114165</name>
</gene>
<feature type="transmembrane region" description="Helical" evidence="10">
    <location>
        <begin position="85"/>
        <end position="103"/>
    </location>
</feature>
<evidence type="ECO:0000256" key="2">
    <source>
        <dbReference type="ARBA" id="ARBA00022448"/>
    </source>
</evidence>
<evidence type="ECO:0000256" key="6">
    <source>
        <dbReference type="ARBA" id="ARBA00023136"/>
    </source>
</evidence>
<keyword evidence="2" id="KW-0813">Transport</keyword>
<comment type="subcellular location">
    <subcellularLocation>
        <location evidence="1 9">Cell membrane</location>
        <topology evidence="1 9">Multi-pass membrane protein</topology>
    </subcellularLocation>
</comment>
<dbReference type="AlphaFoldDB" id="A0A4R6YQG3"/>
<comment type="similarity">
    <text evidence="7">Belongs to the drug/metabolite transporter (DMT) superfamily. Small multidrug resistance (SMR) (TC 2.A.7.1) family. Gdx/SugE subfamily.</text>
</comment>
<evidence type="ECO:0000256" key="5">
    <source>
        <dbReference type="ARBA" id="ARBA00022989"/>
    </source>
</evidence>
<dbReference type="EMBL" id="SNZH01000014">
    <property type="protein sequence ID" value="TDR40113.1"/>
    <property type="molecule type" value="Genomic_DNA"/>
</dbReference>
<reference evidence="11 12" key="1">
    <citation type="submission" date="2019-03" db="EMBL/GenBank/DDBJ databases">
        <title>Genomic Encyclopedia of Type Strains, Phase IV (KMG-IV): sequencing the most valuable type-strain genomes for metagenomic binning, comparative biology and taxonomic classification.</title>
        <authorList>
            <person name="Goeker M."/>
        </authorList>
    </citation>
    <scope>NUCLEOTIDE SEQUENCE [LARGE SCALE GENOMIC DNA]</scope>
    <source>
        <strain evidence="11 12">DSM 21667</strain>
    </source>
</reference>
<dbReference type="RefSeq" id="WP_133820600.1">
    <property type="nucleotide sequence ID" value="NZ_SNZH01000014.1"/>
</dbReference>
<dbReference type="PANTHER" id="PTHR30561">
    <property type="entry name" value="SMR FAMILY PROTON-DEPENDENT DRUG EFFLUX TRANSPORTER SUGE"/>
    <property type="match status" value="1"/>
</dbReference>
<evidence type="ECO:0000256" key="3">
    <source>
        <dbReference type="ARBA" id="ARBA00022475"/>
    </source>
</evidence>
<keyword evidence="5 10" id="KW-1133">Transmembrane helix</keyword>
<sequence length="105" mass="10626">MAWLILFMAGVIEIVMAAALKSAAGWSRPVPSAIGIAAALISIFLLTHAIEKLPVGTAYAVWTGIGVIGVAALGIIAHGDAAPPVRLLCMALVLGGIIGLRLTDA</sequence>
<evidence type="ECO:0000256" key="10">
    <source>
        <dbReference type="SAM" id="Phobius"/>
    </source>
</evidence>
<keyword evidence="12" id="KW-1185">Reference proteome</keyword>
<evidence type="ECO:0000256" key="7">
    <source>
        <dbReference type="ARBA" id="ARBA00038151"/>
    </source>
</evidence>
<feature type="transmembrane region" description="Helical" evidence="10">
    <location>
        <begin position="57"/>
        <end position="79"/>
    </location>
</feature>
<protein>
    <recommendedName>
        <fullName evidence="8">Guanidinium exporter</fullName>
    </recommendedName>
</protein>
<keyword evidence="6 10" id="KW-0472">Membrane</keyword>
<dbReference type="GO" id="GO:1990961">
    <property type="term" value="P:xenobiotic detoxification by transmembrane export across the plasma membrane"/>
    <property type="evidence" value="ECO:0007669"/>
    <property type="project" value="UniProtKB-ARBA"/>
</dbReference>
<organism evidence="11 12">
    <name type="scientific">Tahibacter aquaticus</name>
    <dbReference type="NCBI Taxonomy" id="520092"/>
    <lineage>
        <taxon>Bacteria</taxon>
        <taxon>Pseudomonadati</taxon>
        <taxon>Pseudomonadota</taxon>
        <taxon>Gammaproteobacteria</taxon>
        <taxon>Lysobacterales</taxon>
        <taxon>Rhodanobacteraceae</taxon>
        <taxon>Tahibacter</taxon>
    </lineage>
</organism>
<evidence type="ECO:0000256" key="9">
    <source>
        <dbReference type="RuleBase" id="RU003942"/>
    </source>
</evidence>
<accession>A0A4R6YQG3</accession>
<dbReference type="Gene3D" id="1.10.3730.20">
    <property type="match status" value="1"/>
</dbReference>
<dbReference type="InterPro" id="IPR000390">
    <property type="entry name" value="Small_drug/metabolite_transptr"/>
</dbReference>
<name>A0A4R6YQG3_9GAMM</name>
<comment type="caution">
    <text evidence="11">The sequence shown here is derived from an EMBL/GenBank/DDBJ whole genome shotgun (WGS) entry which is preliminary data.</text>
</comment>
<evidence type="ECO:0000256" key="1">
    <source>
        <dbReference type="ARBA" id="ARBA00004651"/>
    </source>
</evidence>
<feature type="transmembrane region" description="Helical" evidence="10">
    <location>
        <begin position="33"/>
        <end position="50"/>
    </location>
</feature>
<keyword evidence="3" id="KW-1003">Cell membrane</keyword>
<dbReference type="Pfam" id="PF00893">
    <property type="entry name" value="Multi_Drug_Res"/>
    <property type="match status" value="1"/>
</dbReference>
<evidence type="ECO:0000313" key="12">
    <source>
        <dbReference type="Proteomes" id="UP000295293"/>
    </source>
</evidence>
<proteinExistence type="inferred from homology"/>
<evidence type="ECO:0000256" key="4">
    <source>
        <dbReference type="ARBA" id="ARBA00022692"/>
    </source>
</evidence>
<dbReference type="GO" id="GO:0022857">
    <property type="term" value="F:transmembrane transporter activity"/>
    <property type="evidence" value="ECO:0007669"/>
    <property type="project" value="InterPro"/>
</dbReference>
<dbReference type="OrthoDB" id="9808638at2"/>
<dbReference type="SUPFAM" id="SSF103481">
    <property type="entry name" value="Multidrug resistance efflux transporter EmrE"/>
    <property type="match status" value="1"/>
</dbReference>
<dbReference type="InterPro" id="IPR037185">
    <property type="entry name" value="EmrE-like"/>
</dbReference>
<evidence type="ECO:0000256" key="8">
    <source>
        <dbReference type="ARBA" id="ARBA00039168"/>
    </source>
</evidence>
<evidence type="ECO:0000313" key="11">
    <source>
        <dbReference type="EMBL" id="TDR40113.1"/>
    </source>
</evidence>